<gene>
    <name evidence="1" type="ORF">B9Z55_028346</name>
</gene>
<dbReference type="OrthoDB" id="10055449at2759"/>
<dbReference type="InterPro" id="IPR036638">
    <property type="entry name" value="HLH_DNA-bd_sf"/>
</dbReference>
<dbReference type="AlphaFoldDB" id="A0A2G5SBV4"/>
<dbReference type="GO" id="GO:0046983">
    <property type="term" value="F:protein dimerization activity"/>
    <property type="evidence" value="ECO:0007669"/>
    <property type="project" value="InterPro"/>
</dbReference>
<accession>A0A2G5SBV4</accession>
<comment type="caution">
    <text evidence="1">The sequence shown here is derived from an EMBL/GenBank/DDBJ whole genome shotgun (WGS) entry which is preliminary data.</text>
</comment>
<dbReference type="Proteomes" id="UP000230233">
    <property type="component" value="Unassembled WGS sequence"/>
</dbReference>
<sequence>MSTRQQLPNPTEAKLCKIETLKLANAYLESLKTMLNKREDTIVQPMATGPKRIKMEPEWIAQPVVVKQENVKSIKKEIGLPRAGRIWTYGASWRN</sequence>
<dbReference type="Gene3D" id="4.10.280.10">
    <property type="entry name" value="Helix-loop-helix DNA-binding domain"/>
    <property type="match status" value="1"/>
</dbReference>
<reference evidence="2" key="1">
    <citation type="submission" date="2017-10" db="EMBL/GenBank/DDBJ databases">
        <title>Rapid genome shrinkage in a self-fertile nematode reveals novel sperm competition proteins.</title>
        <authorList>
            <person name="Yin D."/>
            <person name="Schwarz E.M."/>
            <person name="Thomas C.G."/>
            <person name="Felde R.L."/>
            <person name="Korf I.F."/>
            <person name="Cutter A.D."/>
            <person name="Schartner C.M."/>
            <person name="Ralston E.J."/>
            <person name="Meyer B.J."/>
            <person name="Haag E.S."/>
        </authorList>
    </citation>
    <scope>NUCLEOTIDE SEQUENCE [LARGE SCALE GENOMIC DNA]</scope>
    <source>
        <strain evidence="2">JU1422</strain>
    </source>
</reference>
<evidence type="ECO:0000313" key="1">
    <source>
        <dbReference type="EMBL" id="PIC12578.1"/>
    </source>
</evidence>
<evidence type="ECO:0000313" key="2">
    <source>
        <dbReference type="Proteomes" id="UP000230233"/>
    </source>
</evidence>
<keyword evidence="2" id="KW-1185">Reference proteome</keyword>
<evidence type="ECO:0008006" key="3">
    <source>
        <dbReference type="Google" id="ProtNLM"/>
    </source>
</evidence>
<organism evidence="1 2">
    <name type="scientific">Caenorhabditis nigoni</name>
    <dbReference type="NCBI Taxonomy" id="1611254"/>
    <lineage>
        <taxon>Eukaryota</taxon>
        <taxon>Metazoa</taxon>
        <taxon>Ecdysozoa</taxon>
        <taxon>Nematoda</taxon>
        <taxon>Chromadorea</taxon>
        <taxon>Rhabditida</taxon>
        <taxon>Rhabditina</taxon>
        <taxon>Rhabditomorpha</taxon>
        <taxon>Rhabditoidea</taxon>
        <taxon>Rhabditidae</taxon>
        <taxon>Peloderinae</taxon>
        <taxon>Caenorhabditis</taxon>
    </lineage>
</organism>
<name>A0A2G5SBV4_9PELO</name>
<dbReference type="EMBL" id="PDUG01000021">
    <property type="protein sequence ID" value="PIC12578.1"/>
    <property type="molecule type" value="Genomic_DNA"/>
</dbReference>
<protein>
    <recommendedName>
        <fullName evidence="3">BHLH domain-containing protein</fullName>
    </recommendedName>
</protein>
<proteinExistence type="predicted"/>